<gene>
    <name evidence="5" type="ORF">ALTATR162_LOCUS55</name>
</gene>
<comment type="caution">
    <text evidence="5">The sequence shown here is derived from an EMBL/GenBank/DDBJ whole genome shotgun (WGS) entry which is preliminary data.</text>
</comment>
<dbReference type="Proteomes" id="UP000676310">
    <property type="component" value="Unassembled WGS sequence"/>
</dbReference>
<comment type="similarity">
    <text evidence="1">Belongs to the short-chain dehydrogenases/reductases (SDR) family.</text>
</comment>
<dbReference type="RefSeq" id="XP_043163583.1">
    <property type="nucleotide sequence ID" value="XM_043307648.1"/>
</dbReference>
<dbReference type="PANTHER" id="PTHR42901">
    <property type="entry name" value="ALCOHOL DEHYDROGENASE"/>
    <property type="match status" value="1"/>
</dbReference>
<dbReference type="AlphaFoldDB" id="A0A8J2HRA9"/>
<dbReference type="GO" id="GO:0016491">
    <property type="term" value="F:oxidoreductase activity"/>
    <property type="evidence" value="ECO:0007669"/>
    <property type="project" value="UniProtKB-KW"/>
</dbReference>
<feature type="compositionally biased region" description="Basic and acidic residues" evidence="3">
    <location>
        <begin position="354"/>
        <end position="375"/>
    </location>
</feature>
<dbReference type="InterPro" id="IPR002347">
    <property type="entry name" value="SDR_fam"/>
</dbReference>
<feature type="region of interest" description="Disordered" evidence="3">
    <location>
        <begin position="352"/>
        <end position="375"/>
    </location>
</feature>
<keyword evidence="4" id="KW-1133">Transmembrane helix</keyword>
<evidence type="ECO:0008006" key="7">
    <source>
        <dbReference type="Google" id="ProtNLM"/>
    </source>
</evidence>
<proteinExistence type="inferred from homology"/>
<evidence type="ECO:0000313" key="5">
    <source>
        <dbReference type="EMBL" id="CAG5137222.1"/>
    </source>
</evidence>
<dbReference type="EMBL" id="CAJRGZ010000007">
    <property type="protein sequence ID" value="CAG5137222.1"/>
    <property type="molecule type" value="Genomic_DNA"/>
</dbReference>
<dbReference type="PANTHER" id="PTHR42901:SF1">
    <property type="entry name" value="ALCOHOL DEHYDROGENASE"/>
    <property type="match status" value="1"/>
</dbReference>
<evidence type="ECO:0000256" key="1">
    <source>
        <dbReference type="ARBA" id="ARBA00006484"/>
    </source>
</evidence>
<keyword evidence="6" id="KW-1185">Reference proteome</keyword>
<keyword evidence="2" id="KW-0560">Oxidoreductase</keyword>
<feature type="transmembrane region" description="Helical" evidence="4">
    <location>
        <begin position="49"/>
        <end position="75"/>
    </location>
</feature>
<dbReference type="Pfam" id="PF00106">
    <property type="entry name" value="adh_short"/>
    <property type="match status" value="1"/>
</dbReference>
<evidence type="ECO:0000256" key="2">
    <source>
        <dbReference type="ARBA" id="ARBA00023002"/>
    </source>
</evidence>
<dbReference type="InterPro" id="IPR036291">
    <property type="entry name" value="NAD(P)-bd_dom_sf"/>
</dbReference>
<dbReference type="Gene3D" id="3.40.50.720">
    <property type="entry name" value="NAD(P)-binding Rossmann-like Domain"/>
    <property type="match status" value="1"/>
</dbReference>
<keyword evidence="4" id="KW-0472">Membrane</keyword>
<dbReference type="OrthoDB" id="10253736at2759"/>
<organism evidence="5 6">
    <name type="scientific">Alternaria atra</name>
    <dbReference type="NCBI Taxonomy" id="119953"/>
    <lineage>
        <taxon>Eukaryota</taxon>
        <taxon>Fungi</taxon>
        <taxon>Dikarya</taxon>
        <taxon>Ascomycota</taxon>
        <taxon>Pezizomycotina</taxon>
        <taxon>Dothideomycetes</taxon>
        <taxon>Pleosporomycetidae</taxon>
        <taxon>Pleosporales</taxon>
        <taxon>Pleosporineae</taxon>
        <taxon>Pleosporaceae</taxon>
        <taxon>Alternaria</taxon>
        <taxon>Alternaria sect. Ulocladioides</taxon>
    </lineage>
</organism>
<protein>
    <recommendedName>
        <fullName evidence="7">NAD(P)-binding protein</fullName>
    </recommendedName>
</protein>
<evidence type="ECO:0000313" key="6">
    <source>
        <dbReference type="Proteomes" id="UP000676310"/>
    </source>
</evidence>
<sequence length="375" mass="40975">MADARVSVEDNGDQQFSHRAIDNGNPTIYKPTWLVLDDINVDLISYFELIAIVASVLFFGLPAVLALPMAAAFLLPLRLFLPRPKPPQGLVLITGASSGVGAELSYIFAEKGHDLILVGRNEEQLEAVKNNISERYARKTYTISADLSIPGAAQKLYDHVTERGFIVDVLVNGAALGGAGDTFEQPIELAEGMTTLNCTSLVVLSQLFGRDMIKRGRGWMLQISSVGGWMASPGQNIYHATKHYVRAFSEALSVELRAYPGITNTQLMPGPVHTQFVTRAHADETVMMGVMGPGALEDPKAVAMAGYRGLCKGKREVFSSWNAAANALMMKMAPRSVHLTVASLMNAPTRGMARMREPEKDQRVRGEKLEMKREQ</sequence>
<dbReference type="GeneID" id="67017284"/>
<reference evidence="5" key="1">
    <citation type="submission" date="2021-05" db="EMBL/GenBank/DDBJ databases">
        <authorList>
            <person name="Stam R."/>
        </authorList>
    </citation>
    <scope>NUCLEOTIDE SEQUENCE</scope>
    <source>
        <strain evidence="5">CS162</strain>
    </source>
</reference>
<keyword evidence="4" id="KW-0812">Transmembrane</keyword>
<accession>A0A8J2HRA9</accession>
<dbReference type="SUPFAM" id="SSF51735">
    <property type="entry name" value="NAD(P)-binding Rossmann-fold domains"/>
    <property type="match status" value="1"/>
</dbReference>
<evidence type="ECO:0000256" key="4">
    <source>
        <dbReference type="SAM" id="Phobius"/>
    </source>
</evidence>
<dbReference type="PRINTS" id="PR00081">
    <property type="entry name" value="GDHRDH"/>
</dbReference>
<name>A0A8J2HRA9_9PLEO</name>
<evidence type="ECO:0000256" key="3">
    <source>
        <dbReference type="SAM" id="MobiDB-lite"/>
    </source>
</evidence>